<feature type="transmembrane region" description="Helical" evidence="6">
    <location>
        <begin position="93"/>
        <end position="115"/>
    </location>
</feature>
<keyword evidence="4 6" id="KW-1133">Transmembrane helix</keyword>
<dbReference type="GO" id="GO:0005886">
    <property type="term" value="C:plasma membrane"/>
    <property type="evidence" value="ECO:0007669"/>
    <property type="project" value="UniProtKB-SubCell"/>
</dbReference>
<comment type="caution">
    <text evidence="8">The sequence shown here is derived from an EMBL/GenBank/DDBJ whole genome shotgun (WGS) entry which is preliminary data.</text>
</comment>
<feature type="transmembrane region" description="Helical" evidence="6">
    <location>
        <begin position="12"/>
        <end position="36"/>
    </location>
</feature>
<dbReference type="RefSeq" id="WP_115571106.1">
    <property type="nucleotide sequence ID" value="NZ_NXLT01000003.1"/>
</dbReference>
<dbReference type="SUPFAM" id="SSF53649">
    <property type="entry name" value="Alkaline phosphatase-like"/>
    <property type="match status" value="1"/>
</dbReference>
<evidence type="ECO:0000256" key="1">
    <source>
        <dbReference type="ARBA" id="ARBA00004651"/>
    </source>
</evidence>
<dbReference type="AlphaFoldDB" id="A0A3D8IR55"/>
<dbReference type="InterPro" id="IPR000917">
    <property type="entry name" value="Sulfatase_N"/>
</dbReference>
<keyword evidence="2" id="KW-1003">Cell membrane</keyword>
<sequence>MKNAFWFRASLWKCVVFALTIYGVFFALRLGFVAYIEVFDHDITHIPFSTYFQILSYGLLYDSNIVGILTLIMFILGLFLYQSSMGRKILHILALLCIIISLYVGLSQIWFYHLYHDSFNANLFRDDIQFSIFIAPWEEYTHWKLFIFLISCLVFLGIMRIGFKIIDFVYQTNPYTHLSYQVPKYSPLLILVVCFVIWEAFALRNVATKHLQLHSNLQKTLPNAIHSLSKTYKLYKQINHSSFSDYIDQSPTEVVKDFFELQEDLPHYDLQKLLQKSTNNACNTQINHIFYIIVDELNDWCFEKGIDEIGVCSELNALVSQGAFKANIFLENASSDIASLETQISGLFDIGIDLRLASKQIENLKTSLAMNFKALGYTTNFFFGGNRDHWDKLDEFVHSQGFDKSFYDTQITQNAKTRSYKPPYEHTMGAYNQHLVNFVRDRLFVGYQQKSFNVIVTTPYTKDQEIESNYTQYIQEFVQTHPKIAKQGDIHLLSYLYQQDKILAKFIADISERFPNALFVITSTHNTAKLSTPKNKYNVPFILYAPSLKLIMLSNVGSHVDIMPTILELVAPNKHEYVSFGRPLLSNKNSPYQENLYKAFGDKVVANERFIYDGAHIEYVSQGLERTKDKELASSLYQHLQQARALSWWIFKNGYKIE</sequence>
<dbReference type="Gene3D" id="3.40.720.10">
    <property type="entry name" value="Alkaline Phosphatase, subunit A"/>
    <property type="match status" value="1"/>
</dbReference>
<evidence type="ECO:0000256" key="4">
    <source>
        <dbReference type="ARBA" id="ARBA00022989"/>
    </source>
</evidence>
<evidence type="ECO:0000256" key="6">
    <source>
        <dbReference type="SAM" id="Phobius"/>
    </source>
</evidence>
<gene>
    <name evidence="8" type="ORF">CQA54_05345</name>
</gene>
<dbReference type="PANTHER" id="PTHR47371">
    <property type="entry name" value="LIPOTEICHOIC ACID SYNTHASE"/>
    <property type="match status" value="1"/>
</dbReference>
<evidence type="ECO:0000313" key="8">
    <source>
        <dbReference type="EMBL" id="RDU67396.1"/>
    </source>
</evidence>
<evidence type="ECO:0000313" key="9">
    <source>
        <dbReference type="Proteomes" id="UP000256514"/>
    </source>
</evidence>
<feature type="domain" description="Sulfatase N-terminal" evidence="7">
    <location>
        <begin position="359"/>
        <end position="569"/>
    </location>
</feature>
<name>A0A3D8IR55_9HELI</name>
<dbReference type="InterPro" id="IPR017850">
    <property type="entry name" value="Alkaline_phosphatase_core_sf"/>
</dbReference>
<evidence type="ECO:0000256" key="3">
    <source>
        <dbReference type="ARBA" id="ARBA00022692"/>
    </source>
</evidence>
<evidence type="ECO:0000259" key="7">
    <source>
        <dbReference type="Pfam" id="PF00884"/>
    </source>
</evidence>
<keyword evidence="5 6" id="KW-0472">Membrane</keyword>
<protein>
    <recommendedName>
        <fullName evidence="7">Sulfatase N-terminal domain-containing protein</fullName>
    </recommendedName>
</protein>
<dbReference type="Pfam" id="PF00884">
    <property type="entry name" value="Sulfatase"/>
    <property type="match status" value="1"/>
</dbReference>
<dbReference type="InterPro" id="IPR050448">
    <property type="entry name" value="OpgB/LTA_synthase_biosynth"/>
</dbReference>
<evidence type="ECO:0000256" key="2">
    <source>
        <dbReference type="ARBA" id="ARBA00022475"/>
    </source>
</evidence>
<dbReference type="Proteomes" id="UP000256514">
    <property type="component" value="Unassembled WGS sequence"/>
</dbReference>
<feature type="transmembrane region" description="Helical" evidence="6">
    <location>
        <begin position="56"/>
        <end position="81"/>
    </location>
</feature>
<dbReference type="OrthoDB" id="9760224at2"/>
<keyword evidence="9" id="KW-1185">Reference proteome</keyword>
<dbReference type="PANTHER" id="PTHR47371:SF3">
    <property type="entry name" value="PHOSPHOGLYCEROL TRANSFERASE I"/>
    <property type="match status" value="1"/>
</dbReference>
<keyword evidence="3 6" id="KW-0812">Transmembrane</keyword>
<feature type="transmembrane region" description="Helical" evidence="6">
    <location>
        <begin position="184"/>
        <end position="203"/>
    </location>
</feature>
<dbReference type="EMBL" id="NXLT01000003">
    <property type="protein sequence ID" value="RDU67396.1"/>
    <property type="molecule type" value="Genomic_DNA"/>
</dbReference>
<feature type="transmembrane region" description="Helical" evidence="6">
    <location>
        <begin position="145"/>
        <end position="163"/>
    </location>
</feature>
<reference evidence="8 9" key="1">
    <citation type="submission" date="2018-04" db="EMBL/GenBank/DDBJ databases">
        <title>Novel Campyloabacter and Helicobacter Species and Strains.</title>
        <authorList>
            <person name="Mannion A.J."/>
            <person name="Shen Z."/>
            <person name="Fox J.G."/>
        </authorList>
    </citation>
    <scope>NUCLEOTIDE SEQUENCE [LARGE SCALE GENOMIC DNA]</scope>
    <source>
        <strain evidence="8 9">MIT 12-6600</strain>
    </source>
</reference>
<proteinExistence type="predicted"/>
<comment type="subcellular location">
    <subcellularLocation>
        <location evidence="1">Cell membrane</location>
        <topology evidence="1">Multi-pass membrane protein</topology>
    </subcellularLocation>
</comment>
<accession>A0A3D8IR55</accession>
<evidence type="ECO:0000256" key="5">
    <source>
        <dbReference type="ARBA" id="ARBA00023136"/>
    </source>
</evidence>
<organism evidence="8 9">
    <name type="scientific">Helicobacter equorum</name>
    <dbReference type="NCBI Taxonomy" id="361872"/>
    <lineage>
        <taxon>Bacteria</taxon>
        <taxon>Pseudomonadati</taxon>
        <taxon>Campylobacterota</taxon>
        <taxon>Epsilonproteobacteria</taxon>
        <taxon>Campylobacterales</taxon>
        <taxon>Helicobacteraceae</taxon>
        <taxon>Helicobacter</taxon>
    </lineage>
</organism>